<dbReference type="CDD" id="cd03257">
    <property type="entry name" value="ABC_NikE_OppD_transporters"/>
    <property type="match status" value="2"/>
</dbReference>
<protein>
    <submittedName>
        <fullName evidence="9">ABC transporter ATP-binding protein</fullName>
    </submittedName>
</protein>
<dbReference type="Gene3D" id="3.40.50.300">
    <property type="entry name" value="P-loop containing nucleotide triphosphate hydrolases"/>
    <property type="match status" value="2"/>
</dbReference>
<comment type="subcellular location">
    <subcellularLocation>
        <location evidence="1">Cell membrane</location>
        <topology evidence="1">Peripheral membrane protein</topology>
    </subcellularLocation>
</comment>
<sequence length="534" mass="56992">MSALVRLESLSVSYDGRPVVHDVSLEIAPGEIVAVVGESGSGKSTTANAVLGLLPANGRVTGGSITIDGSDVTAASEKELRRLRGRFVALVPQDPMVGLNPTLRIGAQVAESVRLRGVDRRSVDAEVLAALAEAGIDDPELRSRQYPHELSGGLRQRALIAIALAGKPRLIIADEPTSALDVTVQKRILDHLQSLVREQGISLLIITHDLAVAADRADRVLVMRAGRVVEEGAPARILVAPREEYTRALIAAAPGLGHGGAIVPRFTRVEPAPEVLRIENVVHEFALPGRRPDLRALDDVSFSIRAGQTLALVGESGSGKTTALRIALGLVAPTSGRVLVEGVDVTRAREREWRPLRRRIQLVHQNPFAALDPRFTVLESVIEPLVSFRLGDRSSRLQRARELLERVGLPESSLSRLPVELSGGQRQRVALARALALGPDLVLLDEPVSALDVSVQAQILDLLVELQQDLGVAYLFVSHDLAVVAEVSHEVVVLNRGRIEEAGTTAQVFGSPQAEYTRALLAAVPGTSVAGAVA</sequence>
<dbReference type="InterPro" id="IPR027417">
    <property type="entry name" value="P-loop_NTPase"/>
</dbReference>
<evidence type="ECO:0000256" key="5">
    <source>
        <dbReference type="ARBA" id="ARBA00022741"/>
    </source>
</evidence>
<evidence type="ECO:0000256" key="2">
    <source>
        <dbReference type="ARBA" id="ARBA00005417"/>
    </source>
</evidence>
<dbReference type="Pfam" id="PF00005">
    <property type="entry name" value="ABC_tran"/>
    <property type="match status" value="2"/>
</dbReference>
<evidence type="ECO:0000256" key="4">
    <source>
        <dbReference type="ARBA" id="ARBA00022475"/>
    </source>
</evidence>
<dbReference type="InterPro" id="IPR017871">
    <property type="entry name" value="ABC_transporter-like_CS"/>
</dbReference>
<evidence type="ECO:0000259" key="8">
    <source>
        <dbReference type="PROSITE" id="PS50893"/>
    </source>
</evidence>
<evidence type="ECO:0000313" key="9">
    <source>
        <dbReference type="EMBL" id="PTL74129.1"/>
    </source>
</evidence>
<keyword evidence="6 9" id="KW-0067">ATP-binding</keyword>
<dbReference type="PROSITE" id="PS50893">
    <property type="entry name" value="ABC_TRANSPORTER_2"/>
    <property type="match status" value="2"/>
</dbReference>
<proteinExistence type="inferred from homology"/>
<dbReference type="SMART" id="SM00382">
    <property type="entry name" value="AAA"/>
    <property type="match status" value="2"/>
</dbReference>
<keyword evidence="5" id="KW-0547">Nucleotide-binding</keyword>
<evidence type="ECO:0000256" key="3">
    <source>
        <dbReference type="ARBA" id="ARBA00022448"/>
    </source>
</evidence>
<dbReference type="RefSeq" id="WP_107575360.1">
    <property type="nucleotide sequence ID" value="NZ_PZPL01000001.1"/>
</dbReference>
<dbReference type="PANTHER" id="PTHR43297:SF2">
    <property type="entry name" value="DIPEPTIDE TRANSPORT ATP-BINDING PROTEIN DPPD"/>
    <property type="match status" value="1"/>
</dbReference>
<name>A0A2T4UX84_9MICO</name>
<dbReference type="PROSITE" id="PS00211">
    <property type="entry name" value="ABC_TRANSPORTER_1"/>
    <property type="match status" value="1"/>
</dbReference>
<dbReference type="GO" id="GO:0016887">
    <property type="term" value="F:ATP hydrolysis activity"/>
    <property type="evidence" value="ECO:0007669"/>
    <property type="project" value="InterPro"/>
</dbReference>
<evidence type="ECO:0000313" key="10">
    <source>
        <dbReference type="Proteomes" id="UP000241085"/>
    </source>
</evidence>
<keyword evidence="4" id="KW-1003">Cell membrane</keyword>
<organism evidence="9 10">
    <name type="scientific">Rathayibacter caricis DSM 15933</name>
    <dbReference type="NCBI Taxonomy" id="1328867"/>
    <lineage>
        <taxon>Bacteria</taxon>
        <taxon>Bacillati</taxon>
        <taxon>Actinomycetota</taxon>
        <taxon>Actinomycetes</taxon>
        <taxon>Micrococcales</taxon>
        <taxon>Microbacteriaceae</taxon>
        <taxon>Rathayibacter</taxon>
    </lineage>
</organism>
<gene>
    <name evidence="9" type="ORF">C1I63_15640</name>
</gene>
<dbReference type="EMBL" id="PZPL01000001">
    <property type="protein sequence ID" value="PTL74129.1"/>
    <property type="molecule type" value="Genomic_DNA"/>
</dbReference>
<dbReference type="InterPro" id="IPR050388">
    <property type="entry name" value="ABC_Ni/Peptide_Import"/>
</dbReference>
<evidence type="ECO:0000256" key="1">
    <source>
        <dbReference type="ARBA" id="ARBA00004202"/>
    </source>
</evidence>
<dbReference type="PANTHER" id="PTHR43297">
    <property type="entry name" value="OLIGOPEPTIDE TRANSPORT ATP-BINDING PROTEIN APPD"/>
    <property type="match status" value="1"/>
</dbReference>
<keyword evidence="3" id="KW-0813">Transport</keyword>
<evidence type="ECO:0000256" key="6">
    <source>
        <dbReference type="ARBA" id="ARBA00022840"/>
    </source>
</evidence>
<dbReference type="GO" id="GO:0005886">
    <property type="term" value="C:plasma membrane"/>
    <property type="evidence" value="ECO:0007669"/>
    <property type="project" value="UniProtKB-SubCell"/>
</dbReference>
<dbReference type="InterPro" id="IPR003593">
    <property type="entry name" value="AAA+_ATPase"/>
</dbReference>
<dbReference type="InterPro" id="IPR003439">
    <property type="entry name" value="ABC_transporter-like_ATP-bd"/>
</dbReference>
<accession>A0A2T4UX84</accession>
<reference evidence="9 10" key="1">
    <citation type="submission" date="2018-03" db="EMBL/GenBank/DDBJ databases">
        <title>Bacteriophage NCPPB3778 and a type I-E CRISPR drive the evolution of the US Biological Select Agent, Rathayibacter toxicus.</title>
        <authorList>
            <person name="Davis E.W.II."/>
            <person name="Tabima J.F."/>
            <person name="Weisberg A.J."/>
            <person name="Dantas Lopes L."/>
            <person name="Wiseman M.S."/>
            <person name="Wiseman M.S."/>
            <person name="Pupko T."/>
            <person name="Belcher M.S."/>
            <person name="Sechler A.J."/>
            <person name="Tancos M.A."/>
            <person name="Schroeder B.K."/>
            <person name="Murray T.D."/>
            <person name="Luster D.G."/>
            <person name="Schneider W.L."/>
            <person name="Rogers E."/>
            <person name="Andreote F.D."/>
            <person name="Grunwald N.J."/>
            <person name="Putnam M.L."/>
            <person name="Chang J.H."/>
        </authorList>
    </citation>
    <scope>NUCLEOTIDE SEQUENCE [LARGE SCALE GENOMIC DNA]</scope>
    <source>
        <strain evidence="9 10">DSM 15933</strain>
    </source>
</reference>
<keyword evidence="7" id="KW-0472">Membrane</keyword>
<keyword evidence="10" id="KW-1185">Reference proteome</keyword>
<dbReference type="SUPFAM" id="SSF52540">
    <property type="entry name" value="P-loop containing nucleoside triphosphate hydrolases"/>
    <property type="match status" value="2"/>
</dbReference>
<evidence type="ECO:0000256" key="7">
    <source>
        <dbReference type="ARBA" id="ARBA00023136"/>
    </source>
</evidence>
<dbReference type="Proteomes" id="UP000241085">
    <property type="component" value="Unassembled WGS sequence"/>
</dbReference>
<comment type="caution">
    <text evidence="9">The sequence shown here is derived from an EMBL/GenBank/DDBJ whole genome shotgun (WGS) entry which is preliminary data.</text>
</comment>
<feature type="domain" description="ABC transporter" evidence="8">
    <location>
        <begin position="5"/>
        <end position="250"/>
    </location>
</feature>
<dbReference type="GO" id="GO:0005524">
    <property type="term" value="F:ATP binding"/>
    <property type="evidence" value="ECO:0007669"/>
    <property type="project" value="UniProtKB-KW"/>
</dbReference>
<dbReference type="AlphaFoldDB" id="A0A2T4UX84"/>
<dbReference type="NCBIfam" id="NF008453">
    <property type="entry name" value="PRK11308.1"/>
    <property type="match status" value="2"/>
</dbReference>
<comment type="similarity">
    <text evidence="2">Belongs to the ABC transporter superfamily.</text>
</comment>
<feature type="domain" description="ABC transporter" evidence="8">
    <location>
        <begin position="276"/>
        <end position="521"/>
    </location>
</feature>
<dbReference type="NCBIfam" id="NF007739">
    <property type="entry name" value="PRK10419.1"/>
    <property type="match status" value="2"/>
</dbReference>